<sequence>MEIYLSIESQSLIFSSQRCIFVLTSFLNGLSMFRLIKKTPPNHAAIRPYLIFMQVIVILSSLYLDVLFAPIPLFPAPGGYCIGVLCALGVRVHSVLGAFVLLLVLIGVAIISCSLFRHQTIISANHPLRVSKVSHSML</sequence>
<keyword evidence="1" id="KW-0472">Membrane</keyword>
<protein>
    <recommendedName>
        <fullName evidence="4">G protein-coupled receptor</fullName>
    </recommendedName>
</protein>
<accession>A0AAV5TJ65</accession>
<keyword evidence="1" id="KW-1133">Transmembrane helix</keyword>
<feature type="transmembrane region" description="Helical" evidence="1">
    <location>
        <begin position="48"/>
        <end position="74"/>
    </location>
</feature>
<keyword evidence="3" id="KW-1185">Reference proteome</keyword>
<evidence type="ECO:0000313" key="3">
    <source>
        <dbReference type="Proteomes" id="UP001432027"/>
    </source>
</evidence>
<dbReference type="InterPro" id="IPR019429">
    <property type="entry name" value="7TM_GPCR_serpentine_rcpt_Sri"/>
</dbReference>
<dbReference type="PANTHER" id="PTHR22941">
    <property type="entry name" value="SERPENTINE RECEPTOR"/>
    <property type="match status" value="1"/>
</dbReference>
<evidence type="ECO:0000256" key="1">
    <source>
        <dbReference type="SAM" id="Phobius"/>
    </source>
</evidence>
<evidence type="ECO:0008006" key="4">
    <source>
        <dbReference type="Google" id="ProtNLM"/>
    </source>
</evidence>
<dbReference type="AlphaFoldDB" id="A0AAV5TJ65"/>
<keyword evidence="1" id="KW-0812">Transmembrane</keyword>
<comment type="caution">
    <text evidence="2">The sequence shown here is derived from an EMBL/GenBank/DDBJ whole genome shotgun (WGS) entry which is preliminary data.</text>
</comment>
<gene>
    <name evidence="2" type="ORF">PENTCL1PPCAC_16541</name>
</gene>
<dbReference type="PANTHER" id="PTHR22941:SF26">
    <property type="entry name" value="SERPENTINE RECEPTOR, CLASS H"/>
    <property type="match status" value="1"/>
</dbReference>
<organism evidence="2 3">
    <name type="scientific">Pristionchus entomophagus</name>
    <dbReference type="NCBI Taxonomy" id="358040"/>
    <lineage>
        <taxon>Eukaryota</taxon>
        <taxon>Metazoa</taxon>
        <taxon>Ecdysozoa</taxon>
        <taxon>Nematoda</taxon>
        <taxon>Chromadorea</taxon>
        <taxon>Rhabditida</taxon>
        <taxon>Rhabditina</taxon>
        <taxon>Diplogasteromorpha</taxon>
        <taxon>Diplogasteroidea</taxon>
        <taxon>Neodiplogasteridae</taxon>
        <taxon>Pristionchus</taxon>
    </lineage>
</organism>
<feature type="non-terminal residue" evidence="2">
    <location>
        <position position="138"/>
    </location>
</feature>
<reference evidence="2" key="1">
    <citation type="submission" date="2023-10" db="EMBL/GenBank/DDBJ databases">
        <title>Genome assembly of Pristionchus species.</title>
        <authorList>
            <person name="Yoshida K."/>
            <person name="Sommer R.J."/>
        </authorList>
    </citation>
    <scope>NUCLEOTIDE SEQUENCE</scope>
    <source>
        <strain evidence="2">RS0144</strain>
    </source>
</reference>
<dbReference type="EMBL" id="BTSX01000004">
    <property type="protein sequence ID" value="GMS94366.1"/>
    <property type="molecule type" value="Genomic_DNA"/>
</dbReference>
<dbReference type="InterPro" id="IPR053220">
    <property type="entry name" value="Nematode_rcpt-like_serp_H"/>
</dbReference>
<dbReference type="Proteomes" id="UP001432027">
    <property type="component" value="Unassembled WGS sequence"/>
</dbReference>
<evidence type="ECO:0000313" key="2">
    <source>
        <dbReference type="EMBL" id="GMS94366.1"/>
    </source>
</evidence>
<feature type="transmembrane region" description="Helical" evidence="1">
    <location>
        <begin position="12"/>
        <end position="36"/>
    </location>
</feature>
<name>A0AAV5TJ65_9BILA</name>
<dbReference type="Pfam" id="PF10327">
    <property type="entry name" value="7TM_GPCR_Sri"/>
    <property type="match status" value="1"/>
</dbReference>
<proteinExistence type="predicted"/>
<feature type="transmembrane region" description="Helical" evidence="1">
    <location>
        <begin position="94"/>
        <end position="116"/>
    </location>
</feature>